<proteinExistence type="predicted"/>
<gene>
    <name evidence="1" type="ORF">LJ207_08135</name>
</gene>
<evidence type="ECO:0000313" key="1">
    <source>
        <dbReference type="EMBL" id="MCC3145289.1"/>
    </source>
</evidence>
<dbReference type="Proteomes" id="UP001199296">
    <property type="component" value="Unassembled WGS sequence"/>
</dbReference>
<dbReference type="GO" id="GO:0030246">
    <property type="term" value="F:carbohydrate binding"/>
    <property type="evidence" value="ECO:0007669"/>
    <property type="project" value="InterPro"/>
</dbReference>
<dbReference type="RefSeq" id="WP_229345904.1">
    <property type="nucleotide sequence ID" value="NZ_JAJFAT010000010.1"/>
</dbReference>
<organism evidence="1 2">
    <name type="scientific">Halanaerobium polyolivorans</name>
    <dbReference type="NCBI Taxonomy" id="2886943"/>
    <lineage>
        <taxon>Bacteria</taxon>
        <taxon>Bacillati</taxon>
        <taxon>Bacillota</taxon>
        <taxon>Clostridia</taxon>
        <taxon>Halanaerobiales</taxon>
        <taxon>Halanaerobiaceae</taxon>
        <taxon>Halanaerobium</taxon>
    </lineage>
</organism>
<evidence type="ECO:0000313" key="2">
    <source>
        <dbReference type="Proteomes" id="UP001199296"/>
    </source>
</evidence>
<name>A0AAW4X0F9_9FIRM</name>
<dbReference type="AlphaFoldDB" id="A0AAW4X0F9"/>
<keyword evidence="2" id="KW-1185">Reference proteome</keyword>
<accession>A0AAW4X0F9</accession>
<protein>
    <recommendedName>
        <fullName evidence="3">Aldose 1-epimerase</fullName>
    </recommendedName>
</protein>
<sequence length="63" mass="7158">MYKIENEELLAEFELHGAPFVCIEPWYGIADSVDSTGDLKNKEGIIRLKSGKEFSCQHSIEIK</sequence>
<reference evidence="1 2" key="1">
    <citation type="submission" date="2021-10" db="EMBL/GenBank/DDBJ databases">
        <authorList>
            <person name="Grouzdev D.S."/>
            <person name="Pantiukh K.S."/>
            <person name="Krutkina M.S."/>
        </authorList>
    </citation>
    <scope>NUCLEOTIDE SEQUENCE [LARGE SCALE GENOMIC DNA]</scope>
    <source>
        <strain evidence="1 2">Z-7514</strain>
    </source>
</reference>
<comment type="caution">
    <text evidence="1">The sequence shown here is derived from an EMBL/GenBank/DDBJ whole genome shotgun (WGS) entry which is preliminary data.</text>
</comment>
<dbReference type="InterPro" id="IPR014718">
    <property type="entry name" value="GH-type_carb-bd"/>
</dbReference>
<dbReference type="EMBL" id="JAJFAT010000010">
    <property type="protein sequence ID" value="MCC3145289.1"/>
    <property type="molecule type" value="Genomic_DNA"/>
</dbReference>
<dbReference type="Gene3D" id="2.70.98.10">
    <property type="match status" value="1"/>
</dbReference>
<evidence type="ECO:0008006" key="3">
    <source>
        <dbReference type="Google" id="ProtNLM"/>
    </source>
</evidence>